<dbReference type="SUPFAM" id="SSF54518">
    <property type="entry name" value="Tubby C-terminal domain-like"/>
    <property type="match status" value="1"/>
</dbReference>
<evidence type="ECO:0000313" key="4">
    <source>
        <dbReference type="Proteomes" id="UP000807115"/>
    </source>
</evidence>
<dbReference type="InterPro" id="IPR025659">
    <property type="entry name" value="Tubby-like_C"/>
</dbReference>
<evidence type="ECO:0000313" key="3">
    <source>
        <dbReference type="EMBL" id="KAG0540876.1"/>
    </source>
</evidence>
<dbReference type="Gene3D" id="2.40.160.200">
    <property type="entry name" value="LURP1-related"/>
    <property type="match status" value="1"/>
</dbReference>
<evidence type="ECO:0008006" key="5">
    <source>
        <dbReference type="Google" id="ProtNLM"/>
    </source>
</evidence>
<sequence>MAKIQPLPLPAAAAASPPSCSPSGDGQSLQKQAEYTVWMKSLVFNGNGCTVYGADGGVAFRVDNYGCRGGREVFLMDRAGKTLIRIQRKGRLGLFRRWGACRYSESDDGEETTTPWFRVQKQKADDGKNGAAVTMMHHGRGGSAAAYTIGWCAAGKLGYEVTGAGGAVAAAVERKRTPSGVVLGDDVLTLTVGAGTDHLLALGLVVVCGLMKRCL</sequence>
<dbReference type="AlphaFoldDB" id="A0A921RK72"/>
<evidence type="ECO:0000256" key="2">
    <source>
        <dbReference type="SAM" id="MobiDB-lite"/>
    </source>
</evidence>
<dbReference type="PANTHER" id="PTHR31087:SF145">
    <property type="entry name" value="OS01G0931600 PROTEIN"/>
    <property type="match status" value="1"/>
</dbReference>
<dbReference type="EMBL" id="CM027682">
    <property type="protein sequence ID" value="KAG0540876.1"/>
    <property type="molecule type" value="Genomic_DNA"/>
</dbReference>
<proteinExistence type="inferred from homology"/>
<feature type="region of interest" description="Disordered" evidence="2">
    <location>
        <begin position="1"/>
        <end position="28"/>
    </location>
</feature>
<dbReference type="InterPro" id="IPR007612">
    <property type="entry name" value="LOR"/>
</dbReference>
<feature type="compositionally biased region" description="Low complexity" evidence="2">
    <location>
        <begin position="10"/>
        <end position="23"/>
    </location>
</feature>
<dbReference type="PANTHER" id="PTHR31087">
    <property type="match status" value="1"/>
</dbReference>
<evidence type="ECO:0000256" key="1">
    <source>
        <dbReference type="ARBA" id="ARBA00005437"/>
    </source>
</evidence>
<organism evidence="3 4">
    <name type="scientific">Sorghum bicolor</name>
    <name type="common">Sorghum</name>
    <name type="synonym">Sorghum vulgare</name>
    <dbReference type="NCBI Taxonomy" id="4558"/>
    <lineage>
        <taxon>Eukaryota</taxon>
        <taxon>Viridiplantae</taxon>
        <taxon>Streptophyta</taxon>
        <taxon>Embryophyta</taxon>
        <taxon>Tracheophyta</taxon>
        <taxon>Spermatophyta</taxon>
        <taxon>Magnoliopsida</taxon>
        <taxon>Liliopsida</taxon>
        <taxon>Poales</taxon>
        <taxon>Poaceae</taxon>
        <taxon>PACMAD clade</taxon>
        <taxon>Panicoideae</taxon>
        <taxon>Andropogonodae</taxon>
        <taxon>Andropogoneae</taxon>
        <taxon>Sorghinae</taxon>
        <taxon>Sorghum</taxon>
    </lineage>
</organism>
<gene>
    <name evidence="3" type="ORF">BDA96_03G447200</name>
</gene>
<dbReference type="Proteomes" id="UP000807115">
    <property type="component" value="Chromosome 3"/>
</dbReference>
<dbReference type="InterPro" id="IPR038595">
    <property type="entry name" value="LOR_sf"/>
</dbReference>
<accession>A0A921RK72</accession>
<protein>
    <recommendedName>
        <fullName evidence="5">Protein LURP-one-related 11</fullName>
    </recommendedName>
</protein>
<reference evidence="3" key="1">
    <citation type="journal article" date="2019" name="BMC Genomics">
        <title>A new reference genome for Sorghum bicolor reveals high levels of sequence similarity between sweet and grain genotypes: implications for the genetics of sugar metabolism.</title>
        <authorList>
            <person name="Cooper E.A."/>
            <person name="Brenton Z.W."/>
            <person name="Flinn B.S."/>
            <person name="Jenkins J."/>
            <person name="Shu S."/>
            <person name="Flowers D."/>
            <person name="Luo F."/>
            <person name="Wang Y."/>
            <person name="Xia P."/>
            <person name="Barry K."/>
            <person name="Daum C."/>
            <person name="Lipzen A."/>
            <person name="Yoshinaga Y."/>
            <person name="Schmutz J."/>
            <person name="Saski C."/>
            <person name="Vermerris W."/>
            <person name="Kresovich S."/>
        </authorList>
    </citation>
    <scope>NUCLEOTIDE SEQUENCE</scope>
</reference>
<reference evidence="3" key="2">
    <citation type="submission" date="2020-10" db="EMBL/GenBank/DDBJ databases">
        <authorList>
            <person name="Cooper E.A."/>
            <person name="Brenton Z.W."/>
            <person name="Flinn B.S."/>
            <person name="Jenkins J."/>
            <person name="Shu S."/>
            <person name="Flowers D."/>
            <person name="Luo F."/>
            <person name="Wang Y."/>
            <person name="Xia P."/>
            <person name="Barry K."/>
            <person name="Daum C."/>
            <person name="Lipzen A."/>
            <person name="Yoshinaga Y."/>
            <person name="Schmutz J."/>
            <person name="Saski C."/>
            <person name="Vermerris W."/>
            <person name="Kresovich S."/>
        </authorList>
    </citation>
    <scope>NUCLEOTIDE SEQUENCE</scope>
</reference>
<comment type="caution">
    <text evidence="3">The sequence shown here is derived from an EMBL/GenBank/DDBJ whole genome shotgun (WGS) entry which is preliminary data.</text>
</comment>
<name>A0A921RK72_SORBI</name>
<dbReference type="Pfam" id="PF04525">
    <property type="entry name" value="LOR"/>
    <property type="match status" value="1"/>
</dbReference>
<comment type="similarity">
    <text evidence="1">Belongs to the LOR family.</text>
</comment>